<organism evidence="5 6">
    <name type="scientific">Candidatus Kuenenbacteria bacterium RIFCSPHIGHO2_02_FULL_39_13</name>
    <dbReference type="NCBI Taxonomy" id="1798561"/>
    <lineage>
        <taxon>Bacteria</taxon>
        <taxon>Candidatus Kueneniibacteriota</taxon>
    </lineage>
</organism>
<protein>
    <recommendedName>
        <fullName evidence="4">PEP-utilising enzyme mobile domain-containing protein</fullName>
    </recommendedName>
</protein>
<dbReference type="PROSITE" id="PS00370">
    <property type="entry name" value="PEP_ENZYMES_PHOS_SITE"/>
    <property type="match status" value="1"/>
</dbReference>
<evidence type="ECO:0000313" key="5">
    <source>
        <dbReference type="EMBL" id="OGG87609.1"/>
    </source>
</evidence>
<keyword evidence="2" id="KW-0547">Nucleotide-binding</keyword>
<feature type="domain" description="PEP-utilising enzyme mobile" evidence="4">
    <location>
        <begin position="370"/>
        <end position="438"/>
    </location>
</feature>
<keyword evidence="3" id="KW-0067">ATP-binding</keyword>
<sequence length="443" mass="51184">MTKKQLIQRVNNIQWEWDWGRKFSPLFSYAVVCAWTKARQELSGQVNNVILFSKNYYTNFFVNIKDLNQAGKKAYELSTQKGFINFYECEARRACQKLIKLSKFDKTGDLLSQYNNWLNAYVAVLEFVAHIRIFNRIGEKKIREFINSKIKNSKKQVEIFSILSATTRINAFDDFHKKITLAYQKKTKNNLILEQIVRDFKWMPVGYGDEPEWTIKDIKKQSQSFRPIKPNKIDKSLIIKKLVPNREILNLIAAIDLFVYYKDYLRRICNYCHYYSRPIFIALGKRYNLSLQELKMLLPKEIGKVKPNKGNILFSDKGKIYKFNYDEKLENEFFTTNDKSVVGTVANTGKVKGVVVVVNNPKDLKKDYNNRILVSVMTTPDITIAIKKAKAIITDEGGITCHAAIISRELGIPCIIGTKIATHVLKDGDLVEVDADKGIVKKI</sequence>
<dbReference type="InterPro" id="IPR018274">
    <property type="entry name" value="PEP_util_AS"/>
</dbReference>
<dbReference type="STRING" id="1798561.A3B87_00635"/>
<dbReference type="AlphaFoldDB" id="A0A1F6FP31"/>
<dbReference type="PANTHER" id="PTHR43030">
    <property type="entry name" value="PHOSPHOENOLPYRUVATE SYNTHASE"/>
    <property type="match status" value="1"/>
</dbReference>
<dbReference type="SUPFAM" id="SSF52009">
    <property type="entry name" value="Phosphohistidine domain"/>
    <property type="match status" value="1"/>
</dbReference>
<evidence type="ECO:0000259" key="4">
    <source>
        <dbReference type="Pfam" id="PF00391"/>
    </source>
</evidence>
<evidence type="ECO:0000256" key="3">
    <source>
        <dbReference type="ARBA" id="ARBA00022840"/>
    </source>
</evidence>
<evidence type="ECO:0000256" key="2">
    <source>
        <dbReference type="ARBA" id="ARBA00022741"/>
    </source>
</evidence>
<dbReference type="InterPro" id="IPR036637">
    <property type="entry name" value="Phosphohistidine_dom_sf"/>
</dbReference>
<dbReference type="Pfam" id="PF00391">
    <property type="entry name" value="PEP-utilizers"/>
    <property type="match status" value="1"/>
</dbReference>
<dbReference type="Proteomes" id="UP000179136">
    <property type="component" value="Unassembled WGS sequence"/>
</dbReference>
<dbReference type="EMBL" id="MFMW01000005">
    <property type="protein sequence ID" value="OGG87609.1"/>
    <property type="molecule type" value="Genomic_DNA"/>
</dbReference>
<name>A0A1F6FP31_9BACT</name>
<dbReference type="InterPro" id="IPR008279">
    <property type="entry name" value="PEP-util_enz_mobile_dom"/>
</dbReference>
<accession>A0A1F6FP31</accession>
<dbReference type="PANTHER" id="PTHR43030:SF1">
    <property type="entry name" value="PHOSPHOENOLPYRUVATE SYNTHASE"/>
    <property type="match status" value="1"/>
</dbReference>
<dbReference type="Gene3D" id="3.50.30.10">
    <property type="entry name" value="Phosphohistidine domain"/>
    <property type="match status" value="1"/>
</dbReference>
<reference evidence="5 6" key="1">
    <citation type="journal article" date="2016" name="Nat. Commun.">
        <title>Thousands of microbial genomes shed light on interconnected biogeochemical processes in an aquifer system.</title>
        <authorList>
            <person name="Anantharaman K."/>
            <person name="Brown C.T."/>
            <person name="Hug L.A."/>
            <person name="Sharon I."/>
            <person name="Castelle C.J."/>
            <person name="Probst A.J."/>
            <person name="Thomas B.C."/>
            <person name="Singh A."/>
            <person name="Wilkins M.J."/>
            <person name="Karaoz U."/>
            <person name="Brodie E.L."/>
            <person name="Williams K.H."/>
            <person name="Hubbard S.S."/>
            <person name="Banfield J.F."/>
        </authorList>
    </citation>
    <scope>NUCLEOTIDE SEQUENCE [LARGE SCALE GENOMIC DNA]</scope>
</reference>
<comment type="similarity">
    <text evidence="1">Belongs to the PEP-utilizing enzyme family.</text>
</comment>
<proteinExistence type="inferred from homology"/>
<dbReference type="InterPro" id="IPR006319">
    <property type="entry name" value="PEP_synth"/>
</dbReference>
<comment type="caution">
    <text evidence="5">The sequence shown here is derived from an EMBL/GenBank/DDBJ whole genome shotgun (WGS) entry which is preliminary data.</text>
</comment>
<dbReference type="GO" id="GO:0005524">
    <property type="term" value="F:ATP binding"/>
    <property type="evidence" value="ECO:0007669"/>
    <property type="project" value="UniProtKB-KW"/>
</dbReference>
<dbReference type="GO" id="GO:0008986">
    <property type="term" value="F:pyruvate, water dikinase activity"/>
    <property type="evidence" value="ECO:0007669"/>
    <property type="project" value="InterPro"/>
</dbReference>
<evidence type="ECO:0000313" key="6">
    <source>
        <dbReference type="Proteomes" id="UP000179136"/>
    </source>
</evidence>
<gene>
    <name evidence="5" type="ORF">A3B87_00635</name>
</gene>
<evidence type="ECO:0000256" key="1">
    <source>
        <dbReference type="ARBA" id="ARBA00007837"/>
    </source>
</evidence>